<reference evidence="7 8" key="1">
    <citation type="submission" date="2015-10" db="EMBL/GenBank/DDBJ databases">
        <authorList>
            <person name="Gilbert D.G."/>
        </authorList>
    </citation>
    <scope>NUCLEOTIDE SEQUENCE [LARGE SCALE GENOMIC DNA]</scope>
    <source>
        <strain evidence="7">COMA1</strain>
    </source>
</reference>
<feature type="transmembrane region" description="Helical" evidence="6">
    <location>
        <begin position="156"/>
        <end position="175"/>
    </location>
</feature>
<evidence type="ECO:0000256" key="5">
    <source>
        <dbReference type="ARBA" id="ARBA00023136"/>
    </source>
</evidence>
<dbReference type="GO" id="GO:0005886">
    <property type="term" value="C:plasma membrane"/>
    <property type="evidence" value="ECO:0007669"/>
    <property type="project" value="UniProtKB-SubCell"/>
</dbReference>
<comment type="subcellular location">
    <subcellularLocation>
        <location evidence="1">Cell inner membrane</location>
        <topology evidence="1">Multi-pass membrane protein</topology>
    </subcellularLocation>
    <subcellularLocation>
        <location evidence="6">Cell membrane</location>
        <topology evidence="6">Multi-pass membrane protein</topology>
    </subcellularLocation>
</comment>
<accession>A0A0S4LQN6</accession>
<feature type="transmembrane region" description="Helical" evidence="6">
    <location>
        <begin position="290"/>
        <end position="314"/>
    </location>
</feature>
<dbReference type="InterPro" id="IPR023171">
    <property type="entry name" value="Na/H_antiporter_dom_sf"/>
</dbReference>
<keyword evidence="6" id="KW-0406">Ion transport</keyword>
<evidence type="ECO:0000256" key="3">
    <source>
        <dbReference type="ARBA" id="ARBA00022692"/>
    </source>
</evidence>
<dbReference type="NCBIfam" id="NF007112">
    <property type="entry name" value="PRK09561.1"/>
    <property type="match status" value="1"/>
</dbReference>
<dbReference type="STRING" id="1742972.COMA1_90078"/>
<feature type="transmembrane region" description="Helical" evidence="6">
    <location>
        <begin position="96"/>
        <end position="115"/>
    </location>
</feature>
<dbReference type="Proteomes" id="UP000199032">
    <property type="component" value="Unassembled WGS sequence"/>
</dbReference>
<keyword evidence="6" id="KW-0813">Transport</keyword>
<evidence type="ECO:0000256" key="4">
    <source>
        <dbReference type="ARBA" id="ARBA00022989"/>
    </source>
</evidence>
<evidence type="ECO:0000313" key="8">
    <source>
        <dbReference type="Proteomes" id="UP000199032"/>
    </source>
</evidence>
<dbReference type="Pfam" id="PF06965">
    <property type="entry name" value="Na_H_antiport_1"/>
    <property type="match status" value="1"/>
</dbReference>
<feature type="transmembrane region" description="Helical" evidence="6">
    <location>
        <begin position="121"/>
        <end position="144"/>
    </location>
</feature>
<keyword evidence="8" id="KW-1185">Reference proteome</keyword>
<name>A0A0S4LQN6_9BACT</name>
<feature type="transmembrane region" description="Helical" evidence="6">
    <location>
        <begin position="326"/>
        <end position="352"/>
    </location>
</feature>
<dbReference type="PANTHER" id="PTHR30341">
    <property type="entry name" value="SODIUM ION/PROTON ANTIPORTER NHAA-RELATED"/>
    <property type="match status" value="1"/>
</dbReference>
<keyword evidence="6" id="KW-0739">Sodium transport</keyword>
<keyword evidence="6" id="KW-0050">Antiport</keyword>
<dbReference type="NCBIfam" id="TIGR00773">
    <property type="entry name" value="NhaA"/>
    <property type="match status" value="1"/>
</dbReference>
<dbReference type="NCBIfam" id="NF007111">
    <property type="entry name" value="PRK09560.1"/>
    <property type="match status" value="1"/>
</dbReference>
<dbReference type="PANTHER" id="PTHR30341:SF0">
    <property type="entry name" value="NA(+)_H(+) ANTIPORTER NHAA"/>
    <property type="match status" value="1"/>
</dbReference>
<dbReference type="InterPro" id="IPR004670">
    <property type="entry name" value="NhaA"/>
</dbReference>
<feature type="transmembrane region" description="Helical" evidence="6">
    <location>
        <begin position="59"/>
        <end position="76"/>
    </location>
</feature>
<dbReference type="EMBL" id="CZQA01000015">
    <property type="protein sequence ID" value="CUS39820.1"/>
    <property type="molecule type" value="Genomic_DNA"/>
</dbReference>
<keyword evidence="2 6" id="KW-1003">Cell membrane</keyword>
<evidence type="ECO:0000313" key="7">
    <source>
        <dbReference type="EMBL" id="CUS39820.1"/>
    </source>
</evidence>
<evidence type="ECO:0000256" key="6">
    <source>
        <dbReference type="HAMAP-Rule" id="MF_01844"/>
    </source>
</evidence>
<dbReference type="GO" id="GO:0006885">
    <property type="term" value="P:regulation of pH"/>
    <property type="evidence" value="ECO:0007669"/>
    <property type="project" value="UniProtKB-UniRule"/>
</dbReference>
<keyword evidence="3 6" id="KW-0812">Transmembrane</keyword>
<dbReference type="HAMAP" id="MF_01844">
    <property type="entry name" value="NhaA"/>
    <property type="match status" value="1"/>
</dbReference>
<dbReference type="RefSeq" id="WP_090751385.1">
    <property type="nucleotide sequence ID" value="NZ_CZQA01000015.1"/>
</dbReference>
<comment type="function">
    <text evidence="6">Na(+)/H(+) antiporter that extrudes sodium in exchange for external protons.</text>
</comment>
<protein>
    <recommendedName>
        <fullName evidence="6">Na(+)/H(+) antiporter NhaA</fullName>
    </recommendedName>
    <alternativeName>
        <fullName evidence="6">Sodium/proton antiporter NhaA</fullName>
    </alternativeName>
</protein>
<feature type="transmembrane region" description="Helical" evidence="6">
    <location>
        <begin position="209"/>
        <end position="237"/>
    </location>
</feature>
<keyword evidence="6" id="KW-0915">Sodium</keyword>
<proteinExistence type="inferred from homology"/>
<feature type="transmembrane region" description="Helical" evidence="6">
    <location>
        <begin position="257"/>
        <end position="278"/>
    </location>
</feature>
<dbReference type="GO" id="GO:0015385">
    <property type="term" value="F:sodium:proton antiporter activity"/>
    <property type="evidence" value="ECO:0007669"/>
    <property type="project" value="UniProtKB-UniRule"/>
</dbReference>
<keyword evidence="5 6" id="KW-0472">Membrane</keyword>
<feature type="transmembrane region" description="Helical" evidence="6">
    <location>
        <begin position="364"/>
        <end position="386"/>
    </location>
</feature>
<dbReference type="Gene3D" id="1.20.1530.10">
    <property type="entry name" value="Na+/H+ antiporter like domain"/>
    <property type="match status" value="1"/>
</dbReference>
<comment type="similarity">
    <text evidence="6">Belongs to the NhaA Na(+)/H(+) (TC 2.A.33) antiporter family.</text>
</comment>
<dbReference type="OrthoDB" id="9808135at2"/>
<evidence type="ECO:0000256" key="2">
    <source>
        <dbReference type="ARBA" id="ARBA00022475"/>
    </source>
</evidence>
<dbReference type="AlphaFoldDB" id="A0A0S4LQN6"/>
<sequence length="397" mass="42851">MISSIRTFLRLESASGILLILAAALAMLCANTGLKHLYESLLQIQAGVQFGEFQIQKPLLLWINDGLMVLFFFVVGMELKRELLEGELSDMANVRLPALGALGGMVVPGLIYWWINYDNPAGMAGWAIPIATDTAFSLGILSLLGRRVPLSLKIFLVSLAIFDDVGAILIIAFFFSAHLSATMMWTASLCLLVLFLLNRNGVTTIPLYALVGLVMWAAVLKSGVHATLAGILLAIFIPLTDRRNRTHSPLRTLEQELHTAVAFVTLPLFVFFNAGISLSEVSLESLMHPVSLGITLGLFLGKPLGVFLFCKAGIQLGIARLPMGLTAIQLCGVAILCGIGFTMSLFIGALAFEELQRPALFDERIGILLGSLLSAMAGYLVLWLTLGATSSRAETVE</sequence>
<gene>
    <name evidence="6 7" type="primary">nhaA</name>
    <name evidence="7" type="ORF">COMA1_90078</name>
</gene>
<keyword evidence="4 6" id="KW-1133">Transmembrane helix</keyword>
<organism evidence="7 8">
    <name type="scientific">Candidatus Nitrospira nitrosa</name>
    <dbReference type="NCBI Taxonomy" id="1742972"/>
    <lineage>
        <taxon>Bacteria</taxon>
        <taxon>Pseudomonadati</taxon>
        <taxon>Nitrospirota</taxon>
        <taxon>Nitrospiria</taxon>
        <taxon>Nitrospirales</taxon>
        <taxon>Nitrospiraceae</taxon>
        <taxon>Nitrospira</taxon>
    </lineage>
</organism>
<comment type="catalytic activity">
    <reaction evidence="6">
        <text>Na(+)(in) + 2 H(+)(out) = Na(+)(out) + 2 H(+)(in)</text>
        <dbReference type="Rhea" id="RHEA:29251"/>
        <dbReference type="ChEBI" id="CHEBI:15378"/>
        <dbReference type="ChEBI" id="CHEBI:29101"/>
    </reaction>
</comment>
<evidence type="ECO:0000256" key="1">
    <source>
        <dbReference type="ARBA" id="ARBA00004429"/>
    </source>
</evidence>